<protein>
    <submittedName>
        <fullName evidence="1">Uncharacterized protein</fullName>
    </submittedName>
</protein>
<gene>
    <name evidence="1" type="ORF">HHO37_04480</name>
</gene>
<organism evidence="1 2">
    <name type="scientific">Streptococcus ratti</name>
    <dbReference type="NCBI Taxonomy" id="1341"/>
    <lineage>
        <taxon>Bacteria</taxon>
        <taxon>Bacillati</taxon>
        <taxon>Bacillota</taxon>
        <taxon>Bacilli</taxon>
        <taxon>Lactobacillales</taxon>
        <taxon>Streptococcaceae</taxon>
        <taxon>Streptococcus</taxon>
    </lineage>
</organism>
<evidence type="ECO:0000313" key="2">
    <source>
        <dbReference type="Proteomes" id="UP000532121"/>
    </source>
</evidence>
<sequence length="114" mass="13050">MATIKLERGTKGANMFRKFKVFIDGECVGKIKRGQKLEFQVSEGMHDIYCKIDWEQSNTITVDVPAEGVDLLVNSKGVKESTERSLNLEDGRDKYLVLTQRYPEESSIKDFNEK</sequence>
<evidence type="ECO:0000313" key="1">
    <source>
        <dbReference type="EMBL" id="NMD48946.1"/>
    </source>
</evidence>
<reference evidence="1 2" key="1">
    <citation type="submission" date="2020-04" db="EMBL/GenBank/DDBJ databases">
        <title>MicrobeNet Type strains.</title>
        <authorList>
            <person name="Nicholson A.C."/>
        </authorList>
    </citation>
    <scope>NUCLEOTIDE SEQUENCE [LARGE SCALE GENOMIC DNA]</scope>
    <source>
        <strain evidence="1 2">DSM 22768</strain>
    </source>
</reference>
<comment type="caution">
    <text evidence="1">The sequence shown here is derived from an EMBL/GenBank/DDBJ whole genome shotgun (WGS) entry which is preliminary data.</text>
</comment>
<dbReference type="Proteomes" id="UP000532121">
    <property type="component" value="Unassembled WGS sequence"/>
</dbReference>
<accession>A0A7X9LD45</accession>
<dbReference type="EMBL" id="JABASA010000007">
    <property type="protein sequence ID" value="NMD48946.1"/>
    <property type="molecule type" value="Genomic_DNA"/>
</dbReference>
<name>A0A7X9LD45_STRRT</name>
<dbReference type="AlphaFoldDB" id="A0A7X9LD45"/>
<dbReference type="RefSeq" id="WP_003089527.1">
    <property type="nucleotide sequence ID" value="NZ_CP043405.1"/>
</dbReference>
<proteinExistence type="predicted"/>